<feature type="transmembrane region" description="Helical" evidence="1">
    <location>
        <begin position="6"/>
        <end position="22"/>
    </location>
</feature>
<keyword evidence="3" id="KW-1185">Reference proteome</keyword>
<reference evidence="2 3" key="1">
    <citation type="journal article" date="2011" name="Front. Microbiol.">
        <title>Genomic signatures of strain selection and enhancement in Bacillus atrophaeus var. globigii, a historical biowarfare simulant.</title>
        <authorList>
            <person name="Gibbons H.S."/>
            <person name="Broomall S.M."/>
            <person name="McNew L.A."/>
            <person name="Daligault H."/>
            <person name="Chapman C."/>
            <person name="Bruce D."/>
            <person name="Karavis M."/>
            <person name="Krepps M."/>
            <person name="McGregor P.A."/>
            <person name="Hong C."/>
            <person name="Park K.H."/>
            <person name="Akmal A."/>
            <person name="Feldman A."/>
            <person name="Lin J.S."/>
            <person name="Chang W.E."/>
            <person name="Higgs B.W."/>
            <person name="Demirev P."/>
            <person name="Lindquist J."/>
            <person name="Liem A."/>
            <person name="Fochler E."/>
            <person name="Read T.D."/>
            <person name="Tapia R."/>
            <person name="Johnson S."/>
            <person name="Bishop-Lilly K.A."/>
            <person name="Detter C."/>
            <person name="Han C."/>
            <person name="Sozhamannan S."/>
            <person name="Rosenzweig C.N."/>
            <person name="Skowronski E.W."/>
        </authorList>
    </citation>
    <scope>NUCLEOTIDE SEQUENCE [LARGE SCALE GENOMIC DNA]</scope>
    <source>
        <strain evidence="2 3">Y4G10-17</strain>
    </source>
</reference>
<evidence type="ECO:0000313" key="3">
    <source>
        <dbReference type="Proteomes" id="UP000287823"/>
    </source>
</evidence>
<protein>
    <submittedName>
        <fullName evidence="2">Uncharacterized protein</fullName>
    </submittedName>
</protein>
<evidence type="ECO:0000256" key="1">
    <source>
        <dbReference type="SAM" id="Phobius"/>
    </source>
</evidence>
<proteinExistence type="predicted"/>
<dbReference type="EMBL" id="PIPO01000002">
    <property type="protein sequence ID" value="RUO33781.1"/>
    <property type="molecule type" value="Genomic_DNA"/>
</dbReference>
<accession>A0A432WJ83</accession>
<keyword evidence="1" id="KW-0472">Membrane</keyword>
<gene>
    <name evidence="2" type="ORF">CWE14_04765</name>
</gene>
<organism evidence="2 3">
    <name type="scientific">Aliidiomarina soli</name>
    <dbReference type="NCBI Taxonomy" id="1928574"/>
    <lineage>
        <taxon>Bacteria</taxon>
        <taxon>Pseudomonadati</taxon>
        <taxon>Pseudomonadota</taxon>
        <taxon>Gammaproteobacteria</taxon>
        <taxon>Alteromonadales</taxon>
        <taxon>Idiomarinaceae</taxon>
        <taxon>Aliidiomarina</taxon>
    </lineage>
</organism>
<name>A0A432WJ83_9GAMM</name>
<sequence>MYFLTFIFFLIFIISAIASLMDRKVIRRKLKHAEFEKYYDYFPTESTQTSIVSTWKVLGLFVFGKWKDIESPELLHHLKRHRRIEVLAISSFFIAQFFFLLALALSEELNAF</sequence>
<keyword evidence="1" id="KW-0812">Transmembrane</keyword>
<comment type="caution">
    <text evidence="2">The sequence shown here is derived from an EMBL/GenBank/DDBJ whole genome shotgun (WGS) entry which is preliminary data.</text>
</comment>
<dbReference type="AlphaFoldDB" id="A0A432WJ83"/>
<keyword evidence="1" id="KW-1133">Transmembrane helix</keyword>
<feature type="transmembrane region" description="Helical" evidence="1">
    <location>
        <begin position="86"/>
        <end position="105"/>
    </location>
</feature>
<evidence type="ECO:0000313" key="2">
    <source>
        <dbReference type="EMBL" id="RUO33781.1"/>
    </source>
</evidence>
<dbReference type="Proteomes" id="UP000287823">
    <property type="component" value="Unassembled WGS sequence"/>
</dbReference>